<reference evidence="2" key="3">
    <citation type="submission" date="2015-04" db="UniProtKB">
        <authorList>
            <consortium name="EnsemblPlants"/>
        </authorList>
    </citation>
    <scope>IDENTIFICATION</scope>
    <source>
        <strain evidence="2">cv. Jemalong A17</strain>
    </source>
</reference>
<reference evidence="1 3" key="1">
    <citation type="journal article" date="2011" name="Nature">
        <title>The Medicago genome provides insight into the evolution of rhizobial symbioses.</title>
        <authorList>
            <person name="Young N.D."/>
            <person name="Debelle F."/>
            <person name="Oldroyd G.E."/>
            <person name="Geurts R."/>
            <person name="Cannon S.B."/>
            <person name="Udvardi M.K."/>
            <person name="Benedito V.A."/>
            <person name="Mayer K.F."/>
            <person name="Gouzy J."/>
            <person name="Schoof H."/>
            <person name="Van de Peer Y."/>
            <person name="Proost S."/>
            <person name="Cook D.R."/>
            <person name="Meyers B.C."/>
            <person name="Spannagl M."/>
            <person name="Cheung F."/>
            <person name="De Mita S."/>
            <person name="Krishnakumar V."/>
            <person name="Gundlach H."/>
            <person name="Zhou S."/>
            <person name="Mudge J."/>
            <person name="Bharti A.K."/>
            <person name="Murray J.D."/>
            <person name="Naoumkina M.A."/>
            <person name="Rosen B."/>
            <person name="Silverstein K.A."/>
            <person name="Tang H."/>
            <person name="Rombauts S."/>
            <person name="Zhao P.X."/>
            <person name="Zhou P."/>
            <person name="Barbe V."/>
            <person name="Bardou P."/>
            <person name="Bechner M."/>
            <person name="Bellec A."/>
            <person name="Berger A."/>
            <person name="Berges H."/>
            <person name="Bidwell S."/>
            <person name="Bisseling T."/>
            <person name="Choisne N."/>
            <person name="Couloux A."/>
            <person name="Denny R."/>
            <person name="Deshpande S."/>
            <person name="Dai X."/>
            <person name="Doyle J.J."/>
            <person name="Dudez A.M."/>
            <person name="Farmer A.D."/>
            <person name="Fouteau S."/>
            <person name="Franken C."/>
            <person name="Gibelin C."/>
            <person name="Gish J."/>
            <person name="Goldstein S."/>
            <person name="Gonzalez A.J."/>
            <person name="Green P.J."/>
            <person name="Hallab A."/>
            <person name="Hartog M."/>
            <person name="Hua A."/>
            <person name="Humphray S.J."/>
            <person name="Jeong D.H."/>
            <person name="Jing Y."/>
            <person name="Jocker A."/>
            <person name="Kenton S.M."/>
            <person name="Kim D.J."/>
            <person name="Klee K."/>
            <person name="Lai H."/>
            <person name="Lang C."/>
            <person name="Lin S."/>
            <person name="Macmil S.L."/>
            <person name="Magdelenat G."/>
            <person name="Matthews L."/>
            <person name="McCorrison J."/>
            <person name="Monaghan E.L."/>
            <person name="Mun J.H."/>
            <person name="Najar F.Z."/>
            <person name="Nicholson C."/>
            <person name="Noirot C."/>
            <person name="O'Bleness M."/>
            <person name="Paule C.R."/>
            <person name="Poulain J."/>
            <person name="Prion F."/>
            <person name="Qin B."/>
            <person name="Qu C."/>
            <person name="Retzel E.F."/>
            <person name="Riddle C."/>
            <person name="Sallet E."/>
            <person name="Samain S."/>
            <person name="Samson N."/>
            <person name="Sanders I."/>
            <person name="Saurat O."/>
            <person name="Scarpelli C."/>
            <person name="Schiex T."/>
            <person name="Segurens B."/>
            <person name="Severin A.J."/>
            <person name="Sherrier D.J."/>
            <person name="Shi R."/>
            <person name="Sims S."/>
            <person name="Singer S.R."/>
            <person name="Sinharoy S."/>
            <person name="Sterck L."/>
            <person name="Viollet A."/>
            <person name="Wang B.B."/>
            <person name="Wang K."/>
            <person name="Wang M."/>
            <person name="Wang X."/>
            <person name="Warfsmann J."/>
            <person name="Weissenbach J."/>
            <person name="White D.D."/>
            <person name="White J.D."/>
            <person name="Wiley G.B."/>
            <person name="Wincker P."/>
            <person name="Xing Y."/>
            <person name="Yang L."/>
            <person name="Yao Z."/>
            <person name="Ying F."/>
            <person name="Zhai J."/>
            <person name="Zhou L."/>
            <person name="Zuber A."/>
            <person name="Denarie J."/>
            <person name="Dixon R.A."/>
            <person name="May G.D."/>
            <person name="Schwartz D.C."/>
            <person name="Rogers J."/>
            <person name="Quetier F."/>
            <person name="Town C.D."/>
            <person name="Roe B.A."/>
        </authorList>
    </citation>
    <scope>NUCLEOTIDE SEQUENCE [LARGE SCALE GENOMIC DNA]</scope>
    <source>
        <strain evidence="1">A17</strain>
        <strain evidence="2 3">cv. Jemalong A17</strain>
    </source>
</reference>
<dbReference type="STRING" id="3880.A0A072VQ19"/>
<keyword evidence="3" id="KW-1185">Reference proteome</keyword>
<dbReference type="EnsemblPlants" id="KEH44119">
    <property type="protein sequence ID" value="KEH44119"/>
    <property type="gene ID" value="MTR_1g107505"/>
</dbReference>
<name>A0A072VQ19_MEDTR</name>
<evidence type="ECO:0000313" key="3">
    <source>
        <dbReference type="Proteomes" id="UP000002051"/>
    </source>
</evidence>
<gene>
    <name evidence="1" type="ordered locus">MTR_1g107505</name>
</gene>
<reference evidence="1 3" key="2">
    <citation type="journal article" date="2014" name="BMC Genomics">
        <title>An improved genome release (version Mt4.0) for the model legume Medicago truncatula.</title>
        <authorList>
            <person name="Tang H."/>
            <person name="Krishnakumar V."/>
            <person name="Bidwell S."/>
            <person name="Rosen B."/>
            <person name="Chan A."/>
            <person name="Zhou S."/>
            <person name="Gentzbittel L."/>
            <person name="Childs K.L."/>
            <person name="Yandell M."/>
            <person name="Gundlach H."/>
            <person name="Mayer K.F."/>
            <person name="Schwartz D.C."/>
            <person name="Town C.D."/>
        </authorList>
    </citation>
    <scope>GENOME REANNOTATION</scope>
    <source>
        <strain evidence="1">A17</strain>
        <strain evidence="2 3">cv. Jemalong A17</strain>
    </source>
</reference>
<sequence>MRKTNTHNYHHHHTYRGKLGISVNQFLSIFASSNLDFRHRGFSFLFSEGESHELHDTQIVDSHSFPEHFIGLKEEVGLAPTAIVQSRKNLI</sequence>
<dbReference type="HOGENOM" id="CLU_2430348_0_0_1"/>
<proteinExistence type="predicted"/>
<evidence type="ECO:0000313" key="2">
    <source>
        <dbReference type="EnsemblPlants" id="KEH44119"/>
    </source>
</evidence>
<accession>A0A072VQ19</accession>
<dbReference type="AlphaFoldDB" id="A0A072VQ19"/>
<dbReference type="EMBL" id="CM001217">
    <property type="protein sequence ID" value="KEH44119.1"/>
    <property type="molecule type" value="Genomic_DNA"/>
</dbReference>
<protein>
    <submittedName>
        <fullName evidence="1 2">Uncharacterized protein</fullName>
    </submittedName>
</protein>
<organism evidence="1 3">
    <name type="scientific">Medicago truncatula</name>
    <name type="common">Barrel medic</name>
    <name type="synonym">Medicago tribuloides</name>
    <dbReference type="NCBI Taxonomy" id="3880"/>
    <lineage>
        <taxon>Eukaryota</taxon>
        <taxon>Viridiplantae</taxon>
        <taxon>Streptophyta</taxon>
        <taxon>Embryophyta</taxon>
        <taxon>Tracheophyta</taxon>
        <taxon>Spermatophyta</taxon>
        <taxon>Magnoliopsida</taxon>
        <taxon>eudicotyledons</taxon>
        <taxon>Gunneridae</taxon>
        <taxon>Pentapetalae</taxon>
        <taxon>rosids</taxon>
        <taxon>fabids</taxon>
        <taxon>Fabales</taxon>
        <taxon>Fabaceae</taxon>
        <taxon>Papilionoideae</taxon>
        <taxon>50 kb inversion clade</taxon>
        <taxon>NPAAA clade</taxon>
        <taxon>Hologalegina</taxon>
        <taxon>IRL clade</taxon>
        <taxon>Trifolieae</taxon>
        <taxon>Medicago</taxon>
    </lineage>
</organism>
<dbReference type="Proteomes" id="UP000002051">
    <property type="component" value="Unassembled WGS sequence"/>
</dbReference>
<evidence type="ECO:0000313" key="1">
    <source>
        <dbReference type="EMBL" id="KEH44119.1"/>
    </source>
</evidence>